<feature type="compositionally biased region" description="Polar residues" evidence="1">
    <location>
        <begin position="920"/>
        <end position="930"/>
    </location>
</feature>
<feature type="compositionally biased region" description="Polar residues" evidence="1">
    <location>
        <begin position="1"/>
        <end position="13"/>
    </location>
</feature>
<feature type="region of interest" description="Disordered" evidence="1">
    <location>
        <begin position="761"/>
        <end position="886"/>
    </location>
</feature>
<evidence type="ECO:0000256" key="1">
    <source>
        <dbReference type="SAM" id="MobiDB-lite"/>
    </source>
</evidence>
<feature type="compositionally biased region" description="Basic and acidic residues" evidence="1">
    <location>
        <begin position="899"/>
        <end position="917"/>
    </location>
</feature>
<name>A0A067R6F1_ZOONE</name>
<feature type="compositionally biased region" description="Basic and acidic residues" evidence="1">
    <location>
        <begin position="776"/>
        <end position="798"/>
    </location>
</feature>
<feature type="compositionally biased region" description="Polar residues" evidence="1">
    <location>
        <begin position="580"/>
        <end position="596"/>
    </location>
</feature>
<dbReference type="EMBL" id="KK852855">
    <property type="protein sequence ID" value="KDR14927.1"/>
    <property type="molecule type" value="Genomic_DNA"/>
</dbReference>
<keyword evidence="2" id="KW-0472">Membrane</keyword>
<dbReference type="AlphaFoldDB" id="A0A067R6F1"/>
<feature type="compositionally biased region" description="Low complexity" evidence="1">
    <location>
        <begin position="14"/>
        <end position="29"/>
    </location>
</feature>
<proteinExistence type="predicted"/>
<feature type="compositionally biased region" description="Polar residues" evidence="1">
    <location>
        <begin position="706"/>
        <end position="716"/>
    </location>
</feature>
<feature type="compositionally biased region" description="Polar residues" evidence="1">
    <location>
        <begin position="761"/>
        <end position="774"/>
    </location>
</feature>
<evidence type="ECO:0000313" key="3">
    <source>
        <dbReference type="EMBL" id="KDR14927.1"/>
    </source>
</evidence>
<feature type="region of interest" description="Disordered" evidence="1">
    <location>
        <begin position="580"/>
        <end position="731"/>
    </location>
</feature>
<feature type="compositionally biased region" description="Low complexity" evidence="1">
    <location>
        <begin position="91"/>
        <end position="100"/>
    </location>
</feature>
<feature type="compositionally biased region" description="Basic and acidic residues" evidence="1">
    <location>
        <begin position="931"/>
        <end position="940"/>
    </location>
</feature>
<dbReference type="eggNOG" id="ENOG502RZ6U">
    <property type="taxonomic scope" value="Eukaryota"/>
</dbReference>
<feature type="region of interest" description="Disordered" evidence="1">
    <location>
        <begin position="898"/>
        <end position="940"/>
    </location>
</feature>
<evidence type="ECO:0000313" key="4">
    <source>
        <dbReference type="Proteomes" id="UP000027135"/>
    </source>
</evidence>
<feature type="region of interest" description="Disordered" evidence="1">
    <location>
        <begin position="225"/>
        <end position="244"/>
    </location>
</feature>
<organism evidence="3 4">
    <name type="scientific">Zootermopsis nevadensis</name>
    <name type="common">Dampwood termite</name>
    <dbReference type="NCBI Taxonomy" id="136037"/>
    <lineage>
        <taxon>Eukaryota</taxon>
        <taxon>Metazoa</taxon>
        <taxon>Ecdysozoa</taxon>
        <taxon>Arthropoda</taxon>
        <taxon>Hexapoda</taxon>
        <taxon>Insecta</taxon>
        <taxon>Pterygota</taxon>
        <taxon>Neoptera</taxon>
        <taxon>Polyneoptera</taxon>
        <taxon>Dictyoptera</taxon>
        <taxon>Blattodea</taxon>
        <taxon>Blattoidea</taxon>
        <taxon>Termitoidae</taxon>
        <taxon>Termopsidae</taxon>
        <taxon>Zootermopsis</taxon>
    </lineage>
</organism>
<protein>
    <submittedName>
        <fullName evidence="3">Uncharacterized protein</fullName>
    </submittedName>
</protein>
<feature type="transmembrane region" description="Helical" evidence="2">
    <location>
        <begin position="1134"/>
        <end position="1157"/>
    </location>
</feature>
<keyword evidence="2" id="KW-1133">Transmembrane helix</keyword>
<dbReference type="InParanoid" id="A0A067R6F1"/>
<feature type="compositionally biased region" description="Polar residues" evidence="1">
    <location>
        <begin position="875"/>
        <end position="886"/>
    </location>
</feature>
<keyword evidence="4" id="KW-1185">Reference proteome</keyword>
<evidence type="ECO:0000256" key="2">
    <source>
        <dbReference type="SAM" id="Phobius"/>
    </source>
</evidence>
<gene>
    <name evidence="3" type="ORF">L798_11233</name>
</gene>
<feature type="region of interest" description="Disordered" evidence="1">
    <location>
        <begin position="1"/>
        <end position="124"/>
    </location>
</feature>
<reference evidence="3 4" key="1">
    <citation type="journal article" date="2014" name="Nat. Commun.">
        <title>Molecular traces of alternative social organization in a termite genome.</title>
        <authorList>
            <person name="Terrapon N."/>
            <person name="Li C."/>
            <person name="Robertson H.M."/>
            <person name="Ji L."/>
            <person name="Meng X."/>
            <person name="Booth W."/>
            <person name="Chen Z."/>
            <person name="Childers C.P."/>
            <person name="Glastad K.M."/>
            <person name="Gokhale K."/>
            <person name="Gowin J."/>
            <person name="Gronenberg W."/>
            <person name="Hermansen R.A."/>
            <person name="Hu H."/>
            <person name="Hunt B.G."/>
            <person name="Huylmans A.K."/>
            <person name="Khalil S.M."/>
            <person name="Mitchell R.D."/>
            <person name="Munoz-Torres M.C."/>
            <person name="Mustard J.A."/>
            <person name="Pan H."/>
            <person name="Reese J.T."/>
            <person name="Scharf M.E."/>
            <person name="Sun F."/>
            <person name="Vogel H."/>
            <person name="Xiao J."/>
            <person name="Yang W."/>
            <person name="Yang Z."/>
            <person name="Yang Z."/>
            <person name="Zhou J."/>
            <person name="Zhu J."/>
            <person name="Brent C.S."/>
            <person name="Elsik C.G."/>
            <person name="Goodisman M.A."/>
            <person name="Liberles D.A."/>
            <person name="Roe R.M."/>
            <person name="Vargo E.L."/>
            <person name="Vilcinskas A."/>
            <person name="Wang J."/>
            <person name="Bornberg-Bauer E."/>
            <person name="Korb J."/>
            <person name="Zhang G."/>
            <person name="Liebig J."/>
        </authorList>
    </citation>
    <scope>NUCLEOTIDE SEQUENCE [LARGE SCALE GENOMIC DNA]</scope>
    <source>
        <tissue evidence="3">Whole organism</tissue>
    </source>
</reference>
<feature type="compositionally biased region" description="Basic and acidic residues" evidence="1">
    <location>
        <begin position="832"/>
        <end position="874"/>
    </location>
</feature>
<sequence>MCPADSMSSLSGNSDISSPMQMSSSCKNSPDVLMHEGCESSGGKDSLKRKESSGNYRPLSMVLEKSETPDQPHQQEPIEEVSFQKVVENEQQQLQSLSSSVKAVPPLPPARRYSRQSSTSSVEAVDWVSEDVGTSEEGHKKKRKSSNLEDALTELEAIYKSLNLGDKDLLDRAERRDLPVAHQKLSDGTSLVAQTLSSSWGTSRGAESDSGYNLSWGSSSFESVCGNGDSSRKRAPSIRRSGIPDKVTDDMAYRRLNSKDRPGSQDIRNVVSQSGSYLFTSPTTAAAEIYTEDLPQKSLYSSPNQEPDVALDDVVFRNIRHANNTLKVLDPQPPFGIPIGPIAPASNSDYLHVIPTDTYRSMFKPRRVPDVVKDDLAFRNLRKDSQKEPFNMPMMTDDSGILNSTLVRSTHSKNDNFSMRKRRAVRSLSANIQSLVNRESLALSSRDIDQDFEKAQSLSDLPDALQVAQRILEGKEVIGGGSVKLRNLTAGLSNERPVDQEGDTLPVTQGSRRYCPSPGSSWIERANLADCGDKLSFFASTSTETLTDSRANLLQQDPGTNKRNSWQQRLRVFIPSNMIFGSNEDTSVSGDVTSLQRPPPPRTPERNSSRLLSEQNKADIHQRPPPPPTPERSSSRRSSLDQNKLLSALVQLPSSLTPDRESPRQPQDNSRPHASRSIPQTAEDETVSSASVQDKRSARDSLSLRPGTSSSPNDSSLPIPEAVPGSPIDERQLEELLTALAREAKATSEKLGRELEVLQRNTAPALQESDTLEQIIQEKPKHQFAEDQKPRLGKKVSEPLEENFQLQEQKSQDESKYHNQDSGDQMLQLKYEVQDDKQHSQESRERREGQLEELKPAGTEKGDTISEARDKGSEEPTSLCNVQTENLTSRIESVTSKVVTEEEHVPKETLHIDENKSKQKSSNLIENSKATAKEEEESHSSRYILDSNLDIDKELRIFYADLSKECTGRCDDSCRAVDVESGSHDHQKKTDDVHVILTEPQEQSDKVNENRETEISVHLPGTFPTSVEEPVIETTGYKEQTLPCAEFDCISQSLSQGSTNVAANSNVEGSGESVAEDFDNSAGYQVSKSCVEGEELGASTPPSATAGWYCLPPLADPATVLVACSYCIACVHQVAGLDLLSVLGIILAVVSLVAALIL</sequence>
<accession>A0A067R6F1</accession>
<feature type="compositionally biased region" description="Basic and acidic residues" evidence="1">
    <location>
        <begin position="810"/>
        <end position="821"/>
    </location>
</feature>
<dbReference type="Proteomes" id="UP000027135">
    <property type="component" value="Unassembled WGS sequence"/>
</dbReference>
<keyword evidence="2" id="KW-0812">Transmembrane</keyword>
<dbReference type="OMA" id="HEGCESS"/>